<feature type="repeat" description="ANK" evidence="3">
    <location>
        <begin position="73"/>
        <end position="96"/>
    </location>
</feature>
<comment type="caution">
    <text evidence="4">The sequence shown here is derived from an EMBL/GenBank/DDBJ whole genome shotgun (WGS) entry which is preliminary data.</text>
</comment>
<dbReference type="EMBL" id="JAEUBD010000146">
    <property type="protein sequence ID" value="KAH3676904.1"/>
    <property type="molecule type" value="Genomic_DNA"/>
</dbReference>
<dbReference type="Proteomes" id="UP000788993">
    <property type="component" value="Unassembled WGS sequence"/>
</dbReference>
<dbReference type="InterPro" id="IPR002110">
    <property type="entry name" value="Ankyrin_rpt"/>
</dbReference>
<evidence type="ECO:0000313" key="4">
    <source>
        <dbReference type="EMBL" id="KAH3676904.1"/>
    </source>
</evidence>
<dbReference type="PANTHER" id="PTHR24198:SF165">
    <property type="entry name" value="ANKYRIN REPEAT-CONTAINING PROTEIN-RELATED"/>
    <property type="match status" value="1"/>
</dbReference>
<accession>A0A9P8PT99</accession>
<evidence type="ECO:0000256" key="2">
    <source>
        <dbReference type="ARBA" id="ARBA00023043"/>
    </source>
</evidence>
<feature type="repeat" description="ANK" evidence="3">
    <location>
        <begin position="176"/>
        <end position="208"/>
    </location>
</feature>
<dbReference type="Pfam" id="PF12796">
    <property type="entry name" value="Ank_2"/>
    <property type="match status" value="2"/>
</dbReference>
<gene>
    <name evidence="4" type="ORF">OGATHE_001394</name>
</gene>
<reference evidence="4" key="2">
    <citation type="submission" date="2021-01" db="EMBL/GenBank/DDBJ databases">
        <authorList>
            <person name="Schikora-Tamarit M.A."/>
        </authorList>
    </citation>
    <scope>NUCLEOTIDE SEQUENCE</scope>
    <source>
        <strain evidence="4">NCAIM Y.01608</strain>
    </source>
</reference>
<keyword evidence="2 3" id="KW-0040">ANK repeat</keyword>
<reference evidence="4" key="1">
    <citation type="journal article" date="2021" name="Open Biol.">
        <title>Shared evolutionary footprints suggest mitochondrial oxidative damage underlies multiple complex I losses in fungi.</title>
        <authorList>
            <person name="Schikora-Tamarit M.A."/>
            <person name="Marcet-Houben M."/>
            <person name="Nosek J."/>
            <person name="Gabaldon T."/>
        </authorList>
    </citation>
    <scope>NUCLEOTIDE SEQUENCE</scope>
    <source>
        <strain evidence="4">NCAIM Y.01608</strain>
    </source>
</reference>
<evidence type="ECO:0000313" key="5">
    <source>
        <dbReference type="Proteomes" id="UP000788993"/>
    </source>
</evidence>
<protein>
    <submittedName>
        <fullName evidence="4">Uncharacterized protein</fullName>
    </submittedName>
</protein>
<dbReference type="PANTHER" id="PTHR24198">
    <property type="entry name" value="ANKYRIN REPEAT AND PROTEIN KINASE DOMAIN-CONTAINING PROTEIN"/>
    <property type="match status" value="1"/>
</dbReference>
<keyword evidence="5" id="KW-1185">Reference proteome</keyword>
<keyword evidence="1" id="KW-0677">Repeat</keyword>
<dbReference type="SMART" id="SM00248">
    <property type="entry name" value="ANK"/>
    <property type="match status" value="5"/>
</dbReference>
<organism evidence="4 5">
    <name type="scientific">Ogataea polymorpha</name>
    <dbReference type="NCBI Taxonomy" id="460523"/>
    <lineage>
        <taxon>Eukaryota</taxon>
        <taxon>Fungi</taxon>
        <taxon>Dikarya</taxon>
        <taxon>Ascomycota</taxon>
        <taxon>Saccharomycotina</taxon>
        <taxon>Pichiomycetes</taxon>
        <taxon>Pichiales</taxon>
        <taxon>Pichiaceae</taxon>
        <taxon>Ogataea</taxon>
    </lineage>
</organism>
<evidence type="ECO:0000256" key="1">
    <source>
        <dbReference type="ARBA" id="ARBA00022737"/>
    </source>
</evidence>
<name>A0A9P8PT99_9ASCO</name>
<dbReference type="InterPro" id="IPR036770">
    <property type="entry name" value="Ankyrin_rpt-contain_sf"/>
</dbReference>
<dbReference type="PROSITE" id="PS50297">
    <property type="entry name" value="ANK_REP_REGION"/>
    <property type="match status" value="2"/>
</dbReference>
<sequence length="239" mass="26265">MSFELHKAAQEGNGLIVDGIMSQNPRLVLQSDEDSRTPLHWACTFQHEQIVRRLLAVPKNQLEIDIDSMVDESGWTPFHIACSVGNLEIVKLLAQHDPAPDVNLATSSGQTGLFYAVSKGHYDVVEYLVTECKASARIKDKRAQLPLHRAASIGAEKICELLIKKANSPLNAQDIYGFTALHHALSEGHGDLALKLVKLGADFRVADKDGQLPVEVAVDDKVRNFFVKSLQDEGFIESG</sequence>
<dbReference type="AlphaFoldDB" id="A0A9P8PT99"/>
<dbReference type="Gene3D" id="1.25.40.20">
    <property type="entry name" value="Ankyrin repeat-containing domain"/>
    <property type="match status" value="1"/>
</dbReference>
<proteinExistence type="predicted"/>
<dbReference type="PROSITE" id="PS50088">
    <property type="entry name" value="ANK_REPEAT"/>
    <property type="match status" value="2"/>
</dbReference>
<dbReference type="SUPFAM" id="SSF48403">
    <property type="entry name" value="Ankyrin repeat"/>
    <property type="match status" value="1"/>
</dbReference>
<evidence type="ECO:0000256" key="3">
    <source>
        <dbReference type="PROSITE-ProRule" id="PRU00023"/>
    </source>
</evidence>